<comment type="similarity">
    <text evidence="15">Belongs to the THEM4/THEM5 thioesterase family.</text>
</comment>
<dbReference type="GO" id="GO:0016790">
    <property type="term" value="F:thiolester hydrolase activity"/>
    <property type="evidence" value="ECO:0007669"/>
    <property type="project" value="UniProtKB-ARBA"/>
</dbReference>
<keyword evidence="12" id="KW-0966">Cell projection</keyword>
<evidence type="ECO:0000256" key="14">
    <source>
        <dbReference type="ARBA" id="ARBA00037002"/>
    </source>
</evidence>
<proteinExistence type="inferred from homology"/>
<accession>A0A6I6JVH7</accession>
<dbReference type="Pfam" id="PF03061">
    <property type="entry name" value="4HBT"/>
    <property type="match status" value="1"/>
</dbReference>
<dbReference type="PANTHER" id="PTHR12418:SF19">
    <property type="entry name" value="ACYL-COENZYME A THIOESTERASE THEM4"/>
    <property type="match status" value="1"/>
</dbReference>
<comment type="catalytic activity">
    <reaction evidence="14">
        <text>(9Z)-octadecenoyl-CoA + H2O = (9Z)-octadecenoate + CoA + H(+)</text>
        <dbReference type="Rhea" id="RHEA:40139"/>
        <dbReference type="ChEBI" id="CHEBI:15377"/>
        <dbReference type="ChEBI" id="CHEBI:15378"/>
        <dbReference type="ChEBI" id="CHEBI:30823"/>
        <dbReference type="ChEBI" id="CHEBI:57287"/>
        <dbReference type="ChEBI" id="CHEBI:57387"/>
    </reaction>
    <physiologicalReaction direction="left-to-right" evidence="14">
        <dbReference type="Rhea" id="RHEA:40140"/>
    </physiologicalReaction>
</comment>
<evidence type="ECO:0000256" key="10">
    <source>
        <dbReference type="ARBA" id="ARBA00023098"/>
    </source>
</evidence>
<organism evidence="25 26">
    <name type="scientific">Maribellus comscasis</name>
    <dbReference type="NCBI Taxonomy" id="2681766"/>
    <lineage>
        <taxon>Bacteria</taxon>
        <taxon>Pseudomonadati</taxon>
        <taxon>Bacteroidota</taxon>
        <taxon>Bacteroidia</taxon>
        <taxon>Marinilabiliales</taxon>
        <taxon>Prolixibacteraceae</taxon>
        <taxon>Maribellus</taxon>
    </lineage>
</organism>
<keyword evidence="4" id="KW-1003">Cell membrane</keyword>
<evidence type="ECO:0000256" key="2">
    <source>
        <dbReference type="ARBA" id="ARBA00004496"/>
    </source>
</evidence>
<keyword evidence="8" id="KW-0276">Fatty acid metabolism</keyword>
<dbReference type="InterPro" id="IPR029069">
    <property type="entry name" value="HotDog_dom_sf"/>
</dbReference>
<dbReference type="InterPro" id="IPR052365">
    <property type="entry name" value="THEM4/THEM5_acyl-CoA_thioest"/>
</dbReference>
<evidence type="ECO:0000256" key="19">
    <source>
        <dbReference type="ARBA" id="ARBA00047588"/>
    </source>
</evidence>
<evidence type="ECO:0000256" key="23">
    <source>
        <dbReference type="ARBA" id="ARBA00048180"/>
    </source>
</evidence>
<keyword evidence="9" id="KW-0809">Transit peptide</keyword>
<name>A0A6I6JVH7_9BACT</name>
<keyword evidence="26" id="KW-1185">Reference proteome</keyword>
<dbReference type="Proteomes" id="UP000428260">
    <property type="component" value="Chromosome"/>
</dbReference>
<dbReference type="EC" id="3.1.2.2" evidence="16"/>
<evidence type="ECO:0000256" key="15">
    <source>
        <dbReference type="ARBA" id="ARBA00038456"/>
    </source>
</evidence>
<comment type="catalytic activity">
    <reaction evidence="13">
        <text>(5Z,8Z,11Z,14Z)-eicosatetraenoyl-CoA + H2O = (5Z,8Z,11Z,14Z)-eicosatetraenoate + CoA + H(+)</text>
        <dbReference type="Rhea" id="RHEA:40151"/>
        <dbReference type="ChEBI" id="CHEBI:15377"/>
        <dbReference type="ChEBI" id="CHEBI:15378"/>
        <dbReference type="ChEBI" id="CHEBI:32395"/>
        <dbReference type="ChEBI" id="CHEBI:57287"/>
        <dbReference type="ChEBI" id="CHEBI:57368"/>
    </reaction>
    <physiologicalReaction direction="left-to-right" evidence="13">
        <dbReference type="Rhea" id="RHEA:40152"/>
    </physiologicalReaction>
</comment>
<evidence type="ECO:0000256" key="9">
    <source>
        <dbReference type="ARBA" id="ARBA00022946"/>
    </source>
</evidence>
<protein>
    <recommendedName>
        <fullName evidence="17">Acyl-coenzyme A thioesterase THEM4</fullName>
        <ecNumber evidence="16">3.1.2.2</ecNumber>
    </recommendedName>
    <alternativeName>
        <fullName evidence="18">Thioesterase superfamily member 4</fullName>
    </alternativeName>
</protein>
<evidence type="ECO:0000313" key="26">
    <source>
        <dbReference type="Proteomes" id="UP000428260"/>
    </source>
</evidence>
<evidence type="ECO:0000256" key="3">
    <source>
        <dbReference type="ARBA" id="ARBA00004632"/>
    </source>
</evidence>
<comment type="catalytic activity">
    <reaction evidence="22">
        <text>dodecanoyl-CoA + H2O = dodecanoate + CoA + H(+)</text>
        <dbReference type="Rhea" id="RHEA:30135"/>
        <dbReference type="ChEBI" id="CHEBI:15377"/>
        <dbReference type="ChEBI" id="CHEBI:15378"/>
        <dbReference type="ChEBI" id="CHEBI:18262"/>
        <dbReference type="ChEBI" id="CHEBI:57287"/>
        <dbReference type="ChEBI" id="CHEBI:57375"/>
    </reaction>
    <physiologicalReaction direction="left-to-right" evidence="22">
        <dbReference type="Rhea" id="RHEA:30136"/>
    </physiologicalReaction>
</comment>
<keyword evidence="10" id="KW-0443">Lipid metabolism</keyword>
<feature type="domain" description="Thioesterase" evidence="24">
    <location>
        <begin position="57"/>
        <end position="132"/>
    </location>
</feature>
<evidence type="ECO:0000256" key="20">
    <source>
        <dbReference type="ARBA" id="ARBA00047734"/>
    </source>
</evidence>
<dbReference type="KEGG" id="mcos:GM418_26670"/>
<dbReference type="RefSeq" id="WP_158870667.1">
    <property type="nucleotide sequence ID" value="NZ_CP046401.1"/>
</dbReference>
<evidence type="ECO:0000259" key="24">
    <source>
        <dbReference type="Pfam" id="PF03061"/>
    </source>
</evidence>
<keyword evidence="7" id="KW-0378">Hydrolase</keyword>
<evidence type="ECO:0000256" key="16">
    <source>
        <dbReference type="ARBA" id="ARBA00038848"/>
    </source>
</evidence>
<keyword evidence="6" id="KW-0053">Apoptosis</keyword>
<dbReference type="InterPro" id="IPR006683">
    <property type="entry name" value="Thioestr_dom"/>
</dbReference>
<dbReference type="CDD" id="cd03443">
    <property type="entry name" value="PaaI_thioesterase"/>
    <property type="match status" value="1"/>
</dbReference>
<dbReference type="PANTHER" id="PTHR12418">
    <property type="entry name" value="ACYL-COENZYME A THIOESTERASE THEM4"/>
    <property type="match status" value="1"/>
</dbReference>
<dbReference type="GO" id="GO:0006631">
    <property type="term" value="P:fatty acid metabolic process"/>
    <property type="evidence" value="ECO:0007669"/>
    <property type="project" value="UniProtKB-KW"/>
</dbReference>
<evidence type="ECO:0000256" key="1">
    <source>
        <dbReference type="ARBA" id="ARBA00004170"/>
    </source>
</evidence>
<comment type="catalytic activity">
    <reaction evidence="21">
        <text>decanoyl-CoA + H2O = decanoate + CoA + H(+)</text>
        <dbReference type="Rhea" id="RHEA:40059"/>
        <dbReference type="ChEBI" id="CHEBI:15377"/>
        <dbReference type="ChEBI" id="CHEBI:15378"/>
        <dbReference type="ChEBI" id="CHEBI:27689"/>
        <dbReference type="ChEBI" id="CHEBI:57287"/>
        <dbReference type="ChEBI" id="CHEBI:61430"/>
    </reaction>
    <physiologicalReaction direction="left-to-right" evidence="21">
        <dbReference type="Rhea" id="RHEA:40060"/>
    </physiologicalReaction>
</comment>
<evidence type="ECO:0000256" key="22">
    <source>
        <dbReference type="ARBA" id="ARBA00048074"/>
    </source>
</evidence>
<dbReference type="EMBL" id="CP046401">
    <property type="protein sequence ID" value="QGY47116.1"/>
    <property type="molecule type" value="Genomic_DNA"/>
</dbReference>
<evidence type="ECO:0000256" key="12">
    <source>
        <dbReference type="ARBA" id="ARBA00023273"/>
    </source>
</evidence>
<gene>
    <name evidence="25" type="ORF">GM418_26670</name>
</gene>
<evidence type="ECO:0000256" key="21">
    <source>
        <dbReference type="ARBA" id="ARBA00047969"/>
    </source>
</evidence>
<evidence type="ECO:0000256" key="11">
    <source>
        <dbReference type="ARBA" id="ARBA00023136"/>
    </source>
</evidence>
<evidence type="ECO:0000256" key="17">
    <source>
        <dbReference type="ARBA" id="ARBA00040123"/>
    </source>
</evidence>
<evidence type="ECO:0000256" key="6">
    <source>
        <dbReference type="ARBA" id="ARBA00022703"/>
    </source>
</evidence>
<evidence type="ECO:0000256" key="8">
    <source>
        <dbReference type="ARBA" id="ARBA00022832"/>
    </source>
</evidence>
<evidence type="ECO:0000256" key="7">
    <source>
        <dbReference type="ARBA" id="ARBA00022801"/>
    </source>
</evidence>
<dbReference type="Gene3D" id="3.10.129.10">
    <property type="entry name" value="Hotdog Thioesterase"/>
    <property type="match status" value="1"/>
</dbReference>
<comment type="catalytic activity">
    <reaction evidence="20">
        <text>hexadecanoyl-CoA + H2O = hexadecanoate + CoA + H(+)</text>
        <dbReference type="Rhea" id="RHEA:16645"/>
        <dbReference type="ChEBI" id="CHEBI:7896"/>
        <dbReference type="ChEBI" id="CHEBI:15377"/>
        <dbReference type="ChEBI" id="CHEBI:15378"/>
        <dbReference type="ChEBI" id="CHEBI:57287"/>
        <dbReference type="ChEBI" id="CHEBI:57379"/>
        <dbReference type="EC" id="3.1.2.2"/>
    </reaction>
    <physiologicalReaction direction="left-to-right" evidence="20">
        <dbReference type="Rhea" id="RHEA:16646"/>
    </physiologicalReaction>
</comment>
<evidence type="ECO:0000256" key="4">
    <source>
        <dbReference type="ARBA" id="ARBA00022475"/>
    </source>
</evidence>
<evidence type="ECO:0000256" key="13">
    <source>
        <dbReference type="ARBA" id="ARBA00035852"/>
    </source>
</evidence>
<reference evidence="25 26" key="1">
    <citation type="submission" date="2019-11" db="EMBL/GenBank/DDBJ databases">
        <authorList>
            <person name="Zheng R.K."/>
            <person name="Sun C.M."/>
        </authorList>
    </citation>
    <scope>NUCLEOTIDE SEQUENCE [LARGE SCALE GENOMIC DNA]</scope>
    <source>
        <strain evidence="25 26">WC007</strain>
    </source>
</reference>
<comment type="catalytic activity">
    <reaction evidence="19">
        <text>octanoyl-CoA + H2O = octanoate + CoA + H(+)</text>
        <dbReference type="Rhea" id="RHEA:30143"/>
        <dbReference type="ChEBI" id="CHEBI:15377"/>
        <dbReference type="ChEBI" id="CHEBI:15378"/>
        <dbReference type="ChEBI" id="CHEBI:25646"/>
        <dbReference type="ChEBI" id="CHEBI:57287"/>
        <dbReference type="ChEBI" id="CHEBI:57386"/>
    </reaction>
    <physiologicalReaction direction="left-to-right" evidence="19">
        <dbReference type="Rhea" id="RHEA:30144"/>
    </physiologicalReaction>
</comment>
<keyword evidence="11" id="KW-0472">Membrane</keyword>
<comment type="catalytic activity">
    <reaction evidence="23">
        <text>tetradecanoyl-CoA + H2O = tetradecanoate + CoA + H(+)</text>
        <dbReference type="Rhea" id="RHEA:40119"/>
        <dbReference type="ChEBI" id="CHEBI:15377"/>
        <dbReference type="ChEBI" id="CHEBI:15378"/>
        <dbReference type="ChEBI" id="CHEBI:30807"/>
        <dbReference type="ChEBI" id="CHEBI:57287"/>
        <dbReference type="ChEBI" id="CHEBI:57385"/>
    </reaction>
    <physiologicalReaction direction="left-to-right" evidence="23">
        <dbReference type="Rhea" id="RHEA:40120"/>
    </physiologicalReaction>
</comment>
<comment type="subcellular location">
    <subcellularLocation>
        <location evidence="3">Cell projection</location>
        <location evidence="3">Ruffle membrane</location>
    </subcellularLocation>
    <subcellularLocation>
        <location evidence="2">Cytoplasm</location>
    </subcellularLocation>
    <subcellularLocation>
        <location evidence="1">Membrane</location>
        <topology evidence="1">Peripheral membrane protein</topology>
    </subcellularLocation>
</comment>
<evidence type="ECO:0000256" key="5">
    <source>
        <dbReference type="ARBA" id="ARBA00022490"/>
    </source>
</evidence>
<dbReference type="SUPFAM" id="SSF54637">
    <property type="entry name" value="Thioesterase/thiol ester dehydrase-isomerase"/>
    <property type="match status" value="1"/>
</dbReference>
<keyword evidence="5" id="KW-0963">Cytoplasm</keyword>
<evidence type="ECO:0000256" key="18">
    <source>
        <dbReference type="ARBA" id="ARBA00043210"/>
    </source>
</evidence>
<dbReference type="GO" id="GO:0005737">
    <property type="term" value="C:cytoplasm"/>
    <property type="evidence" value="ECO:0007669"/>
    <property type="project" value="UniProtKB-SubCell"/>
</dbReference>
<dbReference type="GO" id="GO:0016020">
    <property type="term" value="C:membrane"/>
    <property type="evidence" value="ECO:0007669"/>
    <property type="project" value="UniProtKB-SubCell"/>
</dbReference>
<evidence type="ECO:0000313" key="25">
    <source>
        <dbReference type="EMBL" id="QGY47116.1"/>
    </source>
</evidence>
<dbReference type="AlphaFoldDB" id="A0A6I6JVH7"/>
<sequence length="161" mass="18099">MKKIKNPFTEKDSSRKEYNCFGCSPFNEMGLKLEFWENGEEIVAKWMPSKSMEGWLGVLHGGIQATLVDELAGWIVLLKKNTSGVTSSLNIDYLKPVYISKGEVTIKGKLTSTEGKIAKIECTLLDGEGKECLHAKADYFCFPEKIAKAKYHYPGIEAFYE</sequence>